<dbReference type="PRINTS" id="PR00069">
    <property type="entry name" value="ALDKETRDTASE"/>
</dbReference>
<dbReference type="PANTHER" id="PTHR43827:SF8">
    <property type="entry name" value="ALDO_KETO REDUCTASE FAMILY PROTEIN"/>
    <property type="match status" value="1"/>
</dbReference>
<dbReference type="InterPro" id="IPR020471">
    <property type="entry name" value="AKR"/>
</dbReference>
<name>A0A078KUF3_9GAMM</name>
<dbReference type="Gene3D" id="3.20.20.100">
    <property type="entry name" value="NADP-dependent oxidoreductase domain"/>
    <property type="match status" value="1"/>
</dbReference>
<dbReference type="SUPFAM" id="SSF51430">
    <property type="entry name" value="NAD(P)-linked oxidoreductase"/>
    <property type="match status" value="1"/>
</dbReference>
<proteinExistence type="predicted"/>
<sequence length="292" mass="33355">MIQKGQTIMALNQRSNKLSIPSILYGTAWKEADTELLVTQALTLGYEGIDTANQRKHYFEEGVGLAVQRFLKTSDKTRADLFLQTKFTSINGQDSRLPYDEFASLTNQVKQSFASSLNHLQTDYIDSYILHGPTMSRGIIDADLEIWQAMETLVHEGKVKFLGISNVNIQQVEELYNKVLIKPSFIQNRCFAISRWDQNLRLFCKTHKIIYQGFSLLTANLSYLATSYMQKLALKYDKTIPQLIFRFALHKGMLPLTGSTNSQHMQDDLDINDFELSDDEVNHIENIAISLK</sequence>
<dbReference type="STRING" id="1034943.BN59_00901"/>
<accession>A0A078KUF3</accession>
<dbReference type="GO" id="GO:0016491">
    <property type="term" value="F:oxidoreductase activity"/>
    <property type="evidence" value="ECO:0007669"/>
    <property type="project" value="InterPro"/>
</dbReference>
<dbReference type="eggNOG" id="COG0656">
    <property type="taxonomic scope" value="Bacteria"/>
</dbReference>
<dbReference type="EMBL" id="CCSB01000001">
    <property type="protein sequence ID" value="CDZ76627.1"/>
    <property type="molecule type" value="Genomic_DNA"/>
</dbReference>
<keyword evidence="3" id="KW-1185">Reference proteome</keyword>
<organism evidence="2 3">
    <name type="scientific">Legionella massiliensis</name>
    <dbReference type="NCBI Taxonomy" id="1034943"/>
    <lineage>
        <taxon>Bacteria</taxon>
        <taxon>Pseudomonadati</taxon>
        <taxon>Pseudomonadota</taxon>
        <taxon>Gammaproteobacteria</taxon>
        <taxon>Legionellales</taxon>
        <taxon>Legionellaceae</taxon>
        <taxon>Legionella</taxon>
    </lineage>
</organism>
<reference evidence="2 3" key="1">
    <citation type="submission" date="2014-06" db="EMBL/GenBank/DDBJ databases">
        <authorList>
            <person name="Urmite Genomes Urmite Genomes"/>
        </authorList>
    </citation>
    <scope>NUCLEOTIDE SEQUENCE [LARGE SCALE GENOMIC DNA]</scope>
</reference>
<dbReference type="Proteomes" id="UP000044071">
    <property type="component" value="Unassembled WGS sequence"/>
</dbReference>
<evidence type="ECO:0000313" key="3">
    <source>
        <dbReference type="Proteomes" id="UP000044071"/>
    </source>
</evidence>
<dbReference type="AlphaFoldDB" id="A0A078KUF3"/>
<dbReference type="InterPro" id="IPR036812">
    <property type="entry name" value="NAD(P)_OxRdtase_dom_sf"/>
</dbReference>
<evidence type="ECO:0000259" key="1">
    <source>
        <dbReference type="Pfam" id="PF00248"/>
    </source>
</evidence>
<dbReference type="Pfam" id="PF00248">
    <property type="entry name" value="Aldo_ket_red"/>
    <property type="match status" value="1"/>
</dbReference>
<dbReference type="InterPro" id="IPR023210">
    <property type="entry name" value="NADP_OxRdtase_dom"/>
</dbReference>
<dbReference type="CDD" id="cd19071">
    <property type="entry name" value="AKR_AKR1-5-like"/>
    <property type="match status" value="1"/>
</dbReference>
<gene>
    <name evidence="2" type="primary">dkgA_1</name>
    <name evidence="2" type="ORF">BN59_00901</name>
</gene>
<dbReference type="PANTHER" id="PTHR43827">
    <property type="entry name" value="2,5-DIKETO-D-GLUCONIC ACID REDUCTASE"/>
    <property type="match status" value="1"/>
</dbReference>
<protein>
    <submittedName>
        <fullName evidence="2">2,5-diketo-D-gluconic acid reductase A</fullName>
    </submittedName>
</protein>
<evidence type="ECO:0000313" key="2">
    <source>
        <dbReference type="EMBL" id="CDZ76627.1"/>
    </source>
</evidence>
<feature type="domain" description="NADP-dependent oxidoreductase" evidence="1">
    <location>
        <begin position="32"/>
        <end position="288"/>
    </location>
</feature>